<accession>A0ABT4B8D5</accession>
<dbReference type="EMBL" id="JAPNTZ010000010">
    <property type="protein sequence ID" value="MCY1141883.1"/>
    <property type="molecule type" value="Genomic_DNA"/>
</dbReference>
<protein>
    <submittedName>
        <fullName evidence="1">Uncharacterized protein</fullName>
    </submittedName>
</protein>
<evidence type="ECO:0000313" key="2">
    <source>
        <dbReference type="Proteomes" id="UP001151002"/>
    </source>
</evidence>
<proteinExistence type="predicted"/>
<sequence length="42" mass="4291">MRAVIFGYFGTLTDPGAQESGHGGPLGDPVCALAMVAAERRA</sequence>
<dbReference type="RefSeq" id="WP_267566275.1">
    <property type="nucleotide sequence ID" value="NZ_JAPNTZ010000010.1"/>
</dbReference>
<name>A0ABT4B8D5_9ACTN</name>
<evidence type="ECO:0000313" key="1">
    <source>
        <dbReference type="EMBL" id="MCY1141883.1"/>
    </source>
</evidence>
<comment type="caution">
    <text evidence="1">The sequence shown here is derived from an EMBL/GenBank/DDBJ whole genome shotgun (WGS) entry which is preliminary data.</text>
</comment>
<dbReference type="Proteomes" id="UP001151002">
    <property type="component" value="Unassembled WGS sequence"/>
</dbReference>
<keyword evidence="2" id="KW-1185">Reference proteome</keyword>
<organism evidence="1 2">
    <name type="scientific">Paractinoplanes pyxinae</name>
    <dbReference type="NCBI Taxonomy" id="2997416"/>
    <lineage>
        <taxon>Bacteria</taxon>
        <taxon>Bacillati</taxon>
        <taxon>Actinomycetota</taxon>
        <taxon>Actinomycetes</taxon>
        <taxon>Micromonosporales</taxon>
        <taxon>Micromonosporaceae</taxon>
        <taxon>Paractinoplanes</taxon>
    </lineage>
</organism>
<reference evidence="1" key="1">
    <citation type="submission" date="2022-11" db="EMBL/GenBank/DDBJ databases">
        <authorList>
            <person name="Somphong A."/>
            <person name="Phongsopitanun W."/>
        </authorList>
    </citation>
    <scope>NUCLEOTIDE SEQUENCE</scope>
    <source>
        <strain evidence="1">Pm04-4</strain>
    </source>
</reference>
<gene>
    <name evidence="1" type="ORF">OWR29_28145</name>
</gene>